<evidence type="ECO:0000259" key="1">
    <source>
        <dbReference type="PROSITE" id="PS50112"/>
    </source>
</evidence>
<comment type="caution">
    <text evidence="2">The sequence shown here is derived from an EMBL/GenBank/DDBJ whole genome shotgun (WGS) entry which is preliminary data.</text>
</comment>
<dbReference type="EMBL" id="QGMY01000019">
    <property type="protein sequence ID" value="PWR69711.1"/>
    <property type="molecule type" value="Genomic_DNA"/>
</dbReference>
<evidence type="ECO:0000313" key="2">
    <source>
        <dbReference type="EMBL" id="PWR69711.1"/>
    </source>
</evidence>
<keyword evidence="3" id="KW-1185">Reference proteome</keyword>
<proteinExistence type="predicted"/>
<dbReference type="GeneID" id="97547194"/>
<reference evidence="2 3" key="1">
    <citation type="submission" date="2018-05" db="EMBL/GenBank/DDBJ databases">
        <title>Draft genome of Methanospirillum lacunae Ki8-1.</title>
        <authorList>
            <person name="Dueholm M.S."/>
            <person name="Nielsen P.H."/>
            <person name="Bakmann L.F."/>
            <person name="Otzen D.E."/>
        </authorList>
    </citation>
    <scope>NUCLEOTIDE SEQUENCE [LARGE SCALE GENOMIC DNA]</scope>
    <source>
        <strain evidence="2 3">Ki8-1</strain>
    </source>
</reference>
<evidence type="ECO:0000313" key="3">
    <source>
        <dbReference type="Proteomes" id="UP000245657"/>
    </source>
</evidence>
<dbReference type="RefSeq" id="WP_109970192.1">
    <property type="nucleotide sequence ID" value="NZ_CP176093.1"/>
</dbReference>
<name>A0A2V2N2N0_9EURY</name>
<gene>
    <name evidence="2" type="ORF">DK846_16965</name>
</gene>
<dbReference type="InterPro" id="IPR000014">
    <property type="entry name" value="PAS"/>
</dbReference>
<dbReference type="AlphaFoldDB" id="A0A2V2N2N0"/>
<feature type="domain" description="PAS" evidence="1">
    <location>
        <begin position="66"/>
        <end position="119"/>
    </location>
</feature>
<dbReference type="PROSITE" id="PS50112">
    <property type="entry name" value="PAS"/>
    <property type="match status" value="1"/>
</dbReference>
<protein>
    <recommendedName>
        <fullName evidence="1">PAS domain-containing protein</fullName>
    </recommendedName>
</protein>
<sequence>MIITQQNRETVLQTFREYPAGLSISDLSRKCGVNRNKCSQICSDYHKKDILGLIQKSSYKIYFLKHQSVLNQIIESIHGPVLVVNESFAVIGTNKEYNTTFKTNPDEILGRSAEEMLNPILPDLIPLIKEQARPGMGGKTATFPDETGAPRCRTLTIALNESQFCIIILKADTPIENQVNDLTRAAENKLKSASLALMAEKTWPDALGEIAKILHETIPDTLIVTLLIDEPASSCTIHTVSTPENTEQQEIPDKTPIQLSGIELLQYKTTKPVTYYTGTQESLQNTPLPEAIKTLCMEKGISSISLIGINSDSSLTSVLGIGTGDSSISTDYVRLLSAVSGYLTLLCTVCETTSKTQKIQAEYQKHYSEIYALLTEKNQENVGLITESEHLRAILGSVLDLMKIFLIVVTRQGTLVAVNKTACTAYQIPQQKLTDKAPLSAILPPDLAASLMALVPDETGHFQKSSHDRYIEEQQTGQIHWYLFSSPSTQQTTSYLFIGEQQPAKLIKSLKSLQT</sequence>
<organism evidence="2 3">
    <name type="scientific">Methanospirillum lacunae</name>
    <dbReference type="NCBI Taxonomy" id="668570"/>
    <lineage>
        <taxon>Archaea</taxon>
        <taxon>Methanobacteriati</taxon>
        <taxon>Methanobacteriota</taxon>
        <taxon>Stenosarchaea group</taxon>
        <taxon>Methanomicrobia</taxon>
        <taxon>Methanomicrobiales</taxon>
        <taxon>Methanospirillaceae</taxon>
        <taxon>Methanospirillum</taxon>
    </lineage>
</organism>
<accession>A0A2V2N2N0</accession>
<dbReference type="CDD" id="cd00130">
    <property type="entry name" value="PAS"/>
    <property type="match status" value="1"/>
</dbReference>
<dbReference type="Proteomes" id="UP000245657">
    <property type="component" value="Unassembled WGS sequence"/>
</dbReference>
<dbReference type="Gene3D" id="3.30.450.20">
    <property type="entry name" value="PAS domain"/>
    <property type="match status" value="1"/>
</dbReference>
<dbReference type="SMART" id="SM00091">
    <property type="entry name" value="PAS"/>
    <property type="match status" value="2"/>
</dbReference>